<dbReference type="PROSITE" id="PS01187">
    <property type="entry name" value="EGF_CA"/>
    <property type="match status" value="1"/>
</dbReference>
<gene>
    <name evidence="4" type="ORF">QQF64_000522</name>
</gene>
<dbReference type="Pfam" id="PF07645">
    <property type="entry name" value="EGF_CA"/>
    <property type="match status" value="1"/>
</dbReference>
<keyword evidence="1" id="KW-0245">EGF-like domain</keyword>
<evidence type="ECO:0000256" key="2">
    <source>
        <dbReference type="ARBA" id="ARBA00023157"/>
    </source>
</evidence>
<evidence type="ECO:0000256" key="1">
    <source>
        <dbReference type="ARBA" id="ARBA00022536"/>
    </source>
</evidence>
<dbReference type="Proteomes" id="UP001558613">
    <property type="component" value="Unassembled WGS sequence"/>
</dbReference>
<proteinExistence type="predicted"/>
<reference evidence="4 5" key="1">
    <citation type="submission" date="2023-09" db="EMBL/GenBank/DDBJ databases">
        <authorList>
            <person name="Wang M."/>
        </authorList>
    </citation>
    <scope>NUCLEOTIDE SEQUENCE [LARGE SCALE GENOMIC DNA]</scope>
    <source>
        <strain evidence="4">GT-2023</strain>
        <tissue evidence="4">Liver</tissue>
    </source>
</reference>
<evidence type="ECO:0000259" key="3">
    <source>
        <dbReference type="SMART" id="SM00179"/>
    </source>
</evidence>
<dbReference type="InterPro" id="IPR001881">
    <property type="entry name" value="EGF-like_Ca-bd_dom"/>
</dbReference>
<dbReference type="InterPro" id="IPR049883">
    <property type="entry name" value="NOTCH1_EGF-like"/>
</dbReference>
<accession>A0ABR3NXS2</accession>
<dbReference type="InterPro" id="IPR018097">
    <property type="entry name" value="EGF_Ca-bd_CS"/>
</dbReference>
<name>A0ABR3NXS2_9TELE</name>
<evidence type="ECO:0000313" key="5">
    <source>
        <dbReference type="Proteomes" id="UP001558613"/>
    </source>
</evidence>
<feature type="domain" description="EGF-like calcium-binding" evidence="3">
    <location>
        <begin position="17"/>
        <end position="64"/>
    </location>
</feature>
<sequence>MVSGSVILSSFPSSCSDINECRHLPAVCPHTRPVCTNTYGHYKCSSKKRCVEGYKPSRDGQACVAVASRYDSSVSSSPVCPGFPLPELLLVSVLSVSGGLSPCR</sequence>
<dbReference type="SMART" id="SM00179">
    <property type="entry name" value="EGF_CA"/>
    <property type="match status" value="1"/>
</dbReference>
<dbReference type="EMBL" id="JAYMGO010000001">
    <property type="protein sequence ID" value="KAL1281719.1"/>
    <property type="molecule type" value="Genomic_DNA"/>
</dbReference>
<organism evidence="4 5">
    <name type="scientific">Cirrhinus molitorella</name>
    <name type="common">mud carp</name>
    <dbReference type="NCBI Taxonomy" id="172907"/>
    <lineage>
        <taxon>Eukaryota</taxon>
        <taxon>Metazoa</taxon>
        <taxon>Chordata</taxon>
        <taxon>Craniata</taxon>
        <taxon>Vertebrata</taxon>
        <taxon>Euteleostomi</taxon>
        <taxon>Actinopterygii</taxon>
        <taxon>Neopterygii</taxon>
        <taxon>Teleostei</taxon>
        <taxon>Ostariophysi</taxon>
        <taxon>Cypriniformes</taxon>
        <taxon>Cyprinidae</taxon>
        <taxon>Labeoninae</taxon>
        <taxon>Labeonini</taxon>
        <taxon>Cirrhinus</taxon>
    </lineage>
</organism>
<comment type="caution">
    <text evidence="4">The sequence shown here is derived from an EMBL/GenBank/DDBJ whole genome shotgun (WGS) entry which is preliminary data.</text>
</comment>
<evidence type="ECO:0000313" key="4">
    <source>
        <dbReference type="EMBL" id="KAL1281719.1"/>
    </source>
</evidence>
<dbReference type="Gene3D" id="2.10.25.10">
    <property type="entry name" value="Laminin"/>
    <property type="match status" value="1"/>
</dbReference>
<keyword evidence="2" id="KW-1015">Disulfide bond</keyword>
<dbReference type="SUPFAM" id="SSF57196">
    <property type="entry name" value="EGF/Laminin"/>
    <property type="match status" value="1"/>
</dbReference>
<keyword evidence="5" id="KW-1185">Reference proteome</keyword>
<protein>
    <recommendedName>
        <fullName evidence="3">EGF-like calcium-binding domain-containing protein</fullName>
    </recommendedName>
</protein>